<evidence type="ECO:0000313" key="1">
    <source>
        <dbReference type="EMBL" id="PVW12392.1"/>
    </source>
</evidence>
<protein>
    <submittedName>
        <fullName evidence="1">Uncharacterized protein</fullName>
    </submittedName>
</protein>
<dbReference type="EMBL" id="QEHR01000014">
    <property type="protein sequence ID" value="PVW12392.1"/>
    <property type="molecule type" value="Genomic_DNA"/>
</dbReference>
<sequence>MSNMEYYQKLNKLVVLALKCDGIQEKLEEKLEDIVLFTSEEQCSIYNYHFKCFQNKKNNKLNYIFYKYSEDQGFEFIKDSSQHSFLLTFLYIEIKNLISMAEILQEINST</sequence>
<evidence type="ECO:0000313" key="2">
    <source>
        <dbReference type="Proteomes" id="UP000245962"/>
    </source>
</evidence>
<dbReference type="Proteomes" id="UP000245962">
    <property type="component" value="Unassembled WGS sequence"/>
</dbReference>
<name>A0A2U0HU43_9FLAO</name>
<accession>A0A2U0HU43</accession>
<reference evidence="1 2" key="1">
    <citation type="submission" date="2018-04" db="EMBL/GenBank/DDBJ databases">
        <title>Marixanthomonas spongiae HN-E44 sp. nov., isolated from a marine sponge.</title>
        <authorList>
            <person name="Luo L."/>
            <person name="Zhuang L."/>
        </authorList>
    </citation>
    <scope>NUCLEOTIDE SEQUENCE [LARGE SCALE GENOMIC DNA]</scope>
    <source>
        <strain evidence="1 2">HN-E44</strain>
    </source>
</reference>
<dbReference type="AlphaFoldDB" id="A0A2U0HU43"/>
<comment type="caution">
    <text evidence="1">The sequence shown here is derived from an EMBL/GenBank/DDBJ whole genome shotgun (WGS) entry which is preliminary data.</text>
</comment>
<gene>
    <name evidence="1" type="ORF">DDV96_14855</name>
</gene>
<keyword evidence="2" id="KW-1185">Reference proteome</keyword>
<organism evidence="1 2">
    <name type="scientific">Marixanthomonas spongiae</name>
    <dbReference type="NCBI Taxonomy" id="2174845"/>
    <lineage>
        <taxon>Bacteria</taxon>
        <taxon>Pseudomonadati</taxon>
        <taxon>Bacteroidota</taxon>
        <taxon>Flavobacteriia</taxon>
        <taxon>Flavobacteriales</taxon>
        <taxon>Flavobacteriaceae</taxon>
        <taxon>Marixanthomonas</taxon>
    </lineage>
</organism>
<proteinExistence type="predicted"/>